<dbReference type="GO" id="GO:0007264">
    <property type="term" value="P:small GTPase-mediated signal transduction"/>
    <property type="evidence" value="ECO:0007669"/>
    <property type="project" value="InterPro"/>
</dbReference>
<dbReference type="Pfam" id="PF13450">
    <property type="entry name" value="NAD_binding_8"/>
    <property type="match status" value="1"/>
</dbReference>
<dbReference type="AlphaFoldDB" id="A0A423JXA7"/>
<comment type="caution">
    <text evidence="1">The sequence shown here is derived from an EMBL/GenBank/DDBJ whole genome shotgun (WGS) entry which is preliminary data.</text>
</comment>
<reference evidence="1 2" key="1">
    <citation type="submission" date="2016-10" db="EMBL/GenBank/DDBJ databases">
        <title>Comparative genome analysis of multiple Pseudomonas spp. focuses on biocontrol and plant growth promoting traits.</title>
        <authorList>
            <person name="Tao X.-Y."/>
            <person name="Taylor C.G."/>
        </authorList>
    </citation>
    <scope>NUCLEOTIDE SEQUENCE [LARGE SCALE GENOMIC DNA]</scope>
    <source>
        <strain evidence="1 2">38D4</strain>
    </source>
</reference>
<dbReference type="Gene3D" id="3.90.660.50">
    <property type="match status" value="1"/>
</dbReference>
<protein>
    <recommendedName>
        <fullName evidence="3">NAD(P)/FAD-dependent oxidoreductase</fullName>
    </recommendedName>
</protein>
<evidence type="ECO:0000313" key="1">
    <source>
        <dbReference type="EMBL" id="RON42317.1"/>
    </source>
</evidence>
<dbReference type="Proteomes" id="UP000286351">
    <property type="component" value="Unassembled WGS sequence"/>
</dbReference>
<evidence type="ECO:0000313" key="2">
    <source>
        <dbReference type="Proteomes" id="UP000286351"/>
    </source>
</evidence>
<accession>A0A423JXA7</accession>
<dbReference type="EMBL" id="MOBO01000001">
    <property type="protein sequence ID" value="RON42317.1"/>
    <property type="molecule type" value="Genomic_DNA"/>
</dbReference>
<proteinExistence type="predicted"/>
<dbReference type="PRINTS" id="PR00891">
    <property type="entry name" value="RABGDIREP"/>
</dbReference>
<dbReference type="InterPro" id="IPR018203">
    <property type="entry name" value="GDP_dissociation_inhibitor"/>
</dbReference>
<evidence type="ECO:0008006" key="3">
    <source>
        <dbReference type="Google" id="ProtNLM"/>
    </source>
</evidence>
<sequence length="528" mass="58224">MSTAYDVVAIGSGHNGLVAAAYLAAAGKKVLVLERNAWFGGGVVTRELTVPGFKHDQHSVGHIFIQANPLIRNDELGLLSKYGLKYIYPEVPLISVFDDGTTLSLYRDRQRNYQELAKFSQKDAEAYLKFSEIAAHYLPMLIGTLYSAPVPMGAQFAMMDQSPEGRDMFATMMKSSWEIITDWFEHEKTRLHFARMVGENLASPEELGSGISLFMFLGFMEKYGIGIPVGGSGALTAALIRCIEDHGGDVISEVDVAVIETKAGRATAIQTHDGRRFEARDAVIGGIHPHLLRGYLQEAGVAPHVFERAERTTTSPCACITIHASLQEKLQFKAGDHVDKAAFIELLPVSIPRFRRSFDDVRYGELPQDPLLALASPTNIDPSRAPVGKATMHAWAYVPFEVGGRPAAYWDEIKEDYADRLLERMSPYFHNLSSDLIIGRHVDTPLDMQRTSPSFQRGDLHGIAGHQHQFGAHRPTPDLGRNTVPGVDRLYLVGPFQHPGGGVFGAGRAAAMRVFDDLKMNFSQFNKA</sequence>
<organism evidence="1 2">
    <name type="scientific">Pseudomonas brassicacearum</name>
    <dbReference type="NCBI Taxonomy" id="930166"/>
    <lineage>
        <taxon>Bacteria</taxon>
        <taxon>Pseudomonadati</taxon>
        <taxon>Pseudomonadota</taxon>
        <taxon>Gammaproteobacteria</taxon>
        <taxon>Pseudomonadales</taxon>
        <taxon>Pseudomonadaceae</taxon>
        <taxon>Pseudomonas</taxon>
    </lineage>
</organism>
<dbReference type="Gene3D" id="3.50.50.60">
    <property type="entry name" value="FAD/NAD(P)-binding domain"/>
    <property type="match status" value="2"/>
</dbReference>
<dbReference type="RefSeq" id="WP_123364227.1">
    <property type="nucleotide sequence ID" value="NZ_MOBO01000001.1"/>
</dbReference>
<dbReference type="GO" id="GO:0005092">
    <property type="term" value="F:GDP-dissociation inhibitor activity"/>
    <property type="evidence" value="ECO:0007669"/>
    <property type="project" value="InterPro"/>
</dbReference>
<gene>
    <name evidence="1" type="ORF">BK664_01660</name>
</gene>
<dbReference type="InterPro" id="IPR036188">
    <property type="entry name" value="FAD/NAD-bd_sf"/>
</dbReference>
<dbReference type="PANTHER" id="PTHR10668:SF103">
    <property type="entry name" value="PYRIDINE NUCLEOTIDE-DISULFIDE OXIDOREDUCTASE DOMAIN-CONTAINING PROTEIN 2"/>
    <property type="match status" value="1"/>
</dbReference>
<name>A0A423JXA7_9PSED</name>
<dbReference type="SUPFAM" id="SSF51905">
    <property type="entry name" value="FAD/NAD(P)-binding domain"/>
    <property type="match status" value="1"/>
</dbReference>
<dbReference type="PANTHER" id="PTHR10668">
    <property type="entry name" value="PHYTOENE DEHYDROGENASE"/>
    <property type="match status" value="1"/>
</dbReference>